<keyword evidence="10" id="KW-1185">Reference proteome</keyword>
<dbReference type="Gene3D" id="1.10.3720.10">
    <property type="entry name" value="MetI-like"/>
    <property type="match status" value="1"/>
</dbReference>
<evidence type="ECO:0000256" key="3">
    <source>
        <dbReference type="ARBA" id="ARBA00022475"/>
    </source>
</evidence>
<comment type="similarity">
    <text evidence="7">Belongs to the binding-protein-dependent transport system permease family.</text>
</comment>
<dbReference type="Proteomes" id="UP000315677">
    <property type="component" value="Unassembled WGS sequence"/>
</dbReference>
<keyword evidence="2 7" id="KW-0813">Transport</keyword>
<dbReference type="PANTHER" id="PTHR43163">
    <property type="entry name" value="DIPEPTIDE TRANSPORT SYSTEM PERMEASE PROTEIN DPPB-RELATED"/>
    <property type="match status" value="1"/>
</dbReference>
<feature type="transmembrane region" description="Helical" evidence="7">
    <location>
        <begin position="25"/>
        <end position="46"/>
    </location>
</feature>
<evidence type="ECO:0000256" key="4">
    <source>
        <dbReference type="ARBA" id="ARBA00022692"/>
    </source>
</evidence>
<dbReference type="PANTHER" id="PTHR43163:SF6">
    <property type="entry name" value="DIPEPTIDE TRANSPORT SYSTEM PERMEASE PROTEIN DPPB-RELATED"/>
    <property type="match status" value="1"/>
</dbReference>
<accession>A0A543DI49</accession>
<keyword evidence="3" id="KW-1003">Cell membrane</keyword>
<dbReference type="PROSITE" id="PS50928">
    <property type="entry name" value="ABC_TM1"/>
    <property type="match status" value="1"/>
</dbReference>
<feature type="domain" description="ABC transmembrane type-1" evidence="8">
    <location>
        <begin position="111"/>
        <end position="320"/>
    </location>
</feature>
<evidence type="ECO:0000313" key="9">
    <source>
        <dbReference type="EMBL" id="TQM09016.1"/>
    </source>
</evidence>
<feature type="transmembrane region" description="Helical" evidence="7">
    <location>
        <begin position="147"/>
        <end position="173"/>
    </location>
</feature>
<name>A0A543DI49_9PSEU</name>
<evidence type="ECO:0000256" key="1">
    <source>
        <dbReference type="ARBA" id="ARBA00004651"/>
    </source>
</evidence>
<comment type="caution">
    <text evidence="9">The sequence shown here is derived from an EMBL/GenBank/DDBJ whole genome shotgun (WGS) entry which is preliminary data.</text>
</comment>
<gene>
    <name evidence="9" type="ORF">FB558_4757</name>
</gene>
<comment type="subcellular location">
    <subcellularLocation>
        <location evidence="1 7">Cell membrane</location>
        <topology evidence="1 7">Multi-pass membrane protein</topology>
    </subcellularLocation>
</comment>
<keyword evidence="4 7" id="KW-0812">Transmembrane</keyword>
<feature type="transmembrane region" description="Helical" evidence="7">
    <location>
        <begin position="297"/>
        <end position="320"/>
    </location>
</feature>
<organism evidence="9 10">
    <name type="scientific">Pseudonocardia kunmingensis</name>
    <dbReference type="NCBI Taxonomy" id="630975"/>
    <lineage>
        <taxon>Bacteria</taxon>
        <taxon>Bacillati</taxon>
        <taxon>Actinomycetota</taxon>
        <taxon>Actinomycetes</taxon>
        <taxon>Pseudonocardiales</taxon>
        <taxon>Pseudonocardiaceae</taxon>
        <taxon>Pseudonocardia</taxon>
    </lineage>
</organism>
<dbReference type="InterPro" id="IPR045621">
    <property type="entry name" value="BPD_transp_1_N"/>
</dbReference>
<reference evidence="9 10" key="1">
    <citation type="submission" date="2019-06" db="EMBL/GenBank/DDBJ databases">
        <title>Sequencing the genomes of 1000 actinobacteria strains.</title>
        <authorList>
            <person name="Klenk H.-P."/>
        </authorList>
    </citation>
    <scope>NUCLEOTIDE SEQUENCE [LARGE SCALE GENOMIC DNA]</scope>
    <source>
        <strain evidence="9 10">DSM 45301</strain>
    </source>
</reference>
<dbReference type="InterPro" id="IPR035906">
    <property type="entry name" value="MetI-like_sf"/>
</dbReference>
<proteinExistence type="inferred from homology"/>
<dbReference type="AlphaFoldDB" id="A0A543DI49"/>
<dbReference type="InterPro" id="IPR000515">
    <property type="entry name" value="MetI-like"/>
</dbReference>
<evidence type="ECO:0000259" key="8">
    <source>
        <dbReference type="PROSITE" id="PS50928"/>
    </source>
</evidence>
<evidence type="ECO:0000256" key="5">
    <source>
        <dbReference type="ARBA" id="ARBA00022989"/>
    </source>
</evidence>
<feature type="transmembrane region" description="Helical" evidence="7">
    <location>
        <begin position="115"/>
        <end position="135"/>
    </location>
</feature>
<dbReference type="OrthoDB" id="3543764at2"/>
<sequence>MTTTSAAAPRTRRQLPGVRGVGKRLAGVVPTLLLATFLVFALLHLIPGDPAQAIAGENATPERLAQLREQLGLDRPFLLQYVDWLGGVVTGDLGTSLATGEPVLDLIGQRLPTTLTLGAASLVVAVGIGVPLGIAAAQRRGRSSDSVITGAATLGIAVPNFWLGMVLVLVFALTLKWLPATGFVPLTDDPLRSLWHLVLPAIALGAVGAAEVCRQLRSAMIEVLQSDYMRTHQAKGLSRRTRIWRHALKNSGLPLATIIGLLVSRVLGATVVVEALFAIPGIGSLVVQSTTQRDYPVIQGIVLVTALLVLATNLLVDLVYRVVDPRIA</sequence>
<keyword evidence="5 7" id="KW-1133">Transmembrane helix</keyword>
<keyword evidence="6 7" id="KW-0472">Membrane</keyword>
<protein>
    <submittedName>
        <fullName evidence="9">Peptide/nickel transport system permease protein</fullName>
    </submittedName>
</protein>
<dbReference type="EMBL" id="VFPA01000003">
    <property type="protein sequence ID" value="TQM09016.1"/>
    <property type="molecule type" value="Genomic_DNA"/>
</dbReference>
<dbReference type="GO" id="GO:0005886">
    <property type="term" value="C:plasma membrane"/>
    <property type="evidence" value="ECO:0007669"/>
    <property type="project" value="UniProtKB-SubCell"/>
</dbReference>
<dbReference type="Pfam" id="PF00528">
    <property type="entry name" value="BPD_transp_1"/>
    <property type="match status" value="1"/>
</dbReference>
<feature type="transmembrane region" description="Helical" evidence="7">
    <location>
        <begin position="252"/>
        <end position="277"/>
    </location>
</feature>
<feature type="transmembrane region" description="Helical" evidence="7">
    <location>
        <begin position="193"/>
        <end position="213"/>
    </location>
</feature>
<evidence type="ECO:0000256" key="7">
    <source>
        <dbReference type="RuleBase" id="RU363032"/>
    </source>
</evidence>
<dbReference type="RefSeq" id="WP_142056914.1">
    <property type="nucleotide sequence ID" value="NZ_VFPA01000003.1"/>
</dbReference>
<dbReference type="SUPFAM" id="SSF161098">
    <property type="entry name" value="MetI-like"/>
    <property type="match status" value="1"/>
</dbReference>
<evidence type="ECO:0000313" key="10">
    <source>
        <dbReference type="Proteomes" id="UP000315677"/>
    </source>
</evidence>
<evidence type="ECO:0000256" key="6">
    <source>
        <dbReference type="ARBA" id="ARBA00023136"/>
    </source>
</evidence>
<evidence type="ECO:0000256" key="2">
    <source>
        <dbReference type="ARBA" id="ARBA00022448"/>
    </source>
</evidence>
<dbReference type="CDD" id="cd06261">
    <property type="entry name" value="TM_PBP2"/>
    <property type="match status" value="1"/>
</dbReference>
<dbReference type="GO" id="GO:0055085">
    <property type="term" value="P:transmembrane transport"/>
    <property type="evidence" value="ECO:0007669"/>
    <property type="project" value="InterPro"/>
</dbReference>
<dbReference type="Pfam" id="PF19300">
    <property type="entry name" value="BPD_transp_1_N"/>
    <property type="match status" value="1"/>
</dbReference>